<evidence type="ECO:0000313" key="4">
    <source>
        <dbReference type="EMBL" id="KAK9059515.1"/>
    </source>
</evidence>
<dbReference type="Proteomes" id="UP001408789">
    <property type="component" value="Unassembled WGS sequence"/>
</dbReference>
<accession>A0AAP0CML0</accession>
<dbReference type="Pfam" id="PF02458">
    <property type="entry name" value="Transferase"/>
    <property type="match status" value="1"/>
</dbReference>
<reference evidence="4 5" key="1">
    <citation type="submission" date="2024-04" db="EMBL/GenBank/DDBJ databases">
        <title>The reference genome of an endangered Asteraceae, Deinandra increscens subsp. villosa, native to the Central Coast of California.</title>
        <authorList>
            <person name="Guilliams M."/>
            <person name="Hasenstab-Lehman K."/>
            <person name="Meyer R."/>
            <person name="Mcevoy S."/>
        </authorList>
    </citation>
    <scope>NUCLEOTIDE SEQUENCE [LARGE SCALE GENOMIC DNA]</scope>
    <source>
        <tissue evidence="4">Leaf</tissue>
    </source>
</reference>
<comment type="similarity">
    <text evidence="1">Belongs to the plant acyltransferase family.</text>
</comment>
<dbReference type="PANTHER" id="PTHR31623">
    <property type="entry name" value="F21J9.9"/>
    <property type="match status" value="1"/>
</dbReference>
<name>A0AAP0CML0_9ASTR</name>
<dbReference type="InterPro" id="IPR023213">
    <property type="entry name" value="CAT-like_dom_sf"/>
</dbReference>
<dbReference type="PANTHER" id="PTHR31623:SF118">
    <property type="entry name" value="BAHD ACYLTRANSFERASE"/>
    <property type="match status" value="1"/>
</dbReference>
<proteinExistence type="inferred from homology"/>
<evidence type="ECO:0000313" key="5">
    <source>
        <dbReference type="Proteomes" id="UP001408789"/>
    </source>
</evidence>
<evidence type="ECO:0008006" key="6">
    <source>
        <dbReference type="Google" id="ProtNLM"/>
    </source>
</evidence>
<dbReference type="EMBL" id="JBCNJP010000020">
    <property type="protein sequence ID" value="KAK9059515.1"/>
    <property type="molecule type" value="Genomic_DNA"/>
</dbReference>
<dbReference type="GO" id="GO:0016746">
    <property type="term" value="F:acyltransferase activity"/>
    <property type="evidence" value="ECO:0007669"/>
    <property type="project" value="UniProtKB-KW"/>
</dbReference>
<protein>
    <recommendedName>
        <fullName evidence="6">Transferase, Chloramphenicol acetyltransferase-like domain protein</fullName>
    </recommendedName>
</protein>
<comment type="caution">
    <text evidence="4">The sequence shown here is derived from an EMBL/GenBank/DDBJ whole genome shotgun (WGS) entry which is preliminary data.</text>
</comment>
<organism evidence="4 5">
    <name type="scientific">Deinandra increscens subsp. villosa</name>
    <dbReference type="NCBI Taxonomy" id="3103831"/>
    <lineage>
        <taxon>Eukaryota</taxon>
        <taxon>Viridiplantae</taxon>
        <taxon>Streptophyta</taxon>
        <taxon>Embryophyta</taxon>
        <taxon>Tracheophyta</taxon>
        <taxon>Spermatophyta</taxon>
        <taxon>Magnoliopsida</taxon>
        <taxon>eudicotyledons</taxon>
        <taxon>Gunneridae</taxon>
        <taxon>Pentapetalae</taxon>
        <taxon>asterids</taxon>
        <taxon>campanulids</taxon>
        <taxon>Asterales</taxon>
        <taxon>Asteraceae</taxon>
        <taxon>Asteroideae</taxon>
        <taxon>Heliantheae alliance</taxon>
        <taxon>Madieae</taxon>
        <taxon>Madiinae</taxon>
        <taxon>Deinandra</taxon>
    </lineage>
</organism>
<sequence>MEIIRNMVRCGQRHLHTIVSRKIIKPSSPTPSRLKTYNLSLFDQLAPDAYMPMVIFYPNSKLHANSHVKMMDMKNSLSRTLTQYYPFAGRLAKTTPSFVDCNDEGVEFLEAHNDNLLSDFLNNTQYEDLDQLFPNGLVWQQLRSCSFEKDRASPLAIQVNQFACGGIAVAVSLSHKIADGSSLCNFFNDWAIMTRLSSREEHNGHGSPINPYFISFKNTNLNYQGIPTSKSQDGAVTRSFVFPNSRLNDLKLKVIKMTTQSEQPITNPTRMEVLNWLLYKCAIKAARKNNLGSFKPTRFALATEIRNKMTEPLPKTTIGNIVCLPAFSTDNPNQTTPSNFISQLKNLKMEVQGFQNIQDAIERLQHTSDLPTIVKSEQRKVGYYLSSSLCWYPLHGIDFGWGKPIKVVPSAVTPMCNRFVFVDARNGDGIEVFVSLGKQDMEIFQTDPELLAFC</sequence>
<keyword evidence="5" id="KW-1185">Reference proteome</keyword>
<dbReference type="AlphaFoldDB" id="A0AAP0CML0"/>
<evidence type="ECO:0000256" key="3">
    <source>
        <dbReference type="ARBA" id="ARBA00023315"/>
    </source>
</evidence>
<keyword evidence="3" id="KW-0012">Acyltransferase</keyword>
<dbReference type="Gene3D" id="3.30.559.10">
    <property type="entry name" value="Chloramphenicol acetyltransferase-like domain"/>
    <property type="match status" value="2"/>
</dbReference>
<keyword evidence="2" id="KW-0808">Transferase</keyword>
<gene>
    <name evidence="4" type="ORF">SSX86_020219</name>
</gene>
<evidence type="ECO:0000256" key="2">
    <source>
        <dbReference type="ARBA" id="ARBA00022679"/>
    </source>
</evidence>
<evidence type="ECO:0000256" key="1">
    <source>
        <dbReference type="ARBA" id="ARBA00009861"/>
    </source>
</evidence>